<evidence type="ECO:0000256" key="9">
    <source>
        <dbReference type="ARBA" id="ARBA00023125"/>
    </source>
</evidence>
<keyword evidence="4 13" id="KW-0863">Zinc-finger</keyword>
<protein>
    <recommendedName>
        <fullName evidence="11 12">DNA repair protein RadA</fullName>
    </recommendedName>
</protein>
<evidence type="ECO:0000256" key="13">
    <source>
        <dbReference type="RuleBase" id="RU003555"/>
    </source>
</evidence>
<dbReference type="Gene3D" id="3.30.230.10">
    <property type="match status" value="1"/>
</dbReference>
<evidence type="ECO:0000313" key="16">
    <source>
        <dbReference type="Proteomes" id="UP000644699"/>
    </source>
</evidence>
<dbReference type="GO" id="GO:0005829">
    <property type="term" value="C:cytosol"/>
    <property type="evidence" value="ECO:0007669"/>
    <property type="project" value="TreeGrafter"/>
</dbReference>
<dbReference type="InterPro" id="IPR027417">
    <property type="entry name" value="P-loop_NTPase"/>
</dbReference>
<dbReference type="Pfam" id="PF13481">
    <property type="entry name" value="AAA_25"/>
    <property type="match status" value="1"/>
</dbReference>
<evidence type="ECO:0000256" key="5">
    <source>
        <dbReference type="ARBA" id="ARBA00022801"/>
    </source>
</evidence>
<keyword evidence="2 11" id="KW-0547">Nucleotide-binding</keyword>
<keyword evidence="1 11" id="KW-0479">Metal-binding</keyword>
<evidence type="ECO:0000256" key="4">
    <source>
        <dbReference type="ARBA" id="ARBA00022771"/>
    </source>
</evidence>
<evidence type="ECO:0000313" key="15">
    <source>
        <dbReference type="EMBL" id="GGD85506.1"/>
    </source>
</evidence>
<dbReference type="FunFam" id="3.40.50.300:FF:000050">
    <property type="entry name" value="DNA repair protein RadA"/>
    <property type="match status" value="1"/>
</dbReference>
<dbReference type="GO" id="GO:0140664">
    <property type="term" value="F:ATP-dependent DNA damage sensor activity"/>
    <property type="evidence" value="ECO:0007669"/>
    <property type="project" value="InterPro"/>
</dbReference>
<dbReference type="SUPFAM" id="SSF52540">
    <property type="entry name" value="P-loop containing nucleoside triphosphate hydrolases"/>
    <property type="match status" value="1"/>
</dbReference>
<keyword evidence="6 13" id="KW-0862">Zinc</keyword>
<feature type="domain" description="RecA family profile 1" evidence="14">
    <location>
        <begin position="68"/>
        <end position="218"/>
    </location>
</feature>
<dbReference type="InterPro" id="IPR003593">
    <property type="entry name" value="AAA+_ATPase"/>
</dbReference>
<organism evidence="15 16">
    <name type="scientific">Aureimonas endophytica</name>
    <dbReference type="NCBI Taxonomy" id="2027858"/>
    <lineage>
        <taxon>Bacteria</taxon>
        <taxon>Pseudomonadati</taxon>
        <taxon>Pseudomonadota</taxon>
        <taxon>Alphaproteobacteria</taxon>
        <taxon>Hyphomicrobiales</taxon>
        <taxon>Aurantimonadaceae</taxon>
        <taxon>Aureimonas</taxon>
    </lineage>
</organism>
<dbReference type="PROSITE" id="PS50162">
    <property type="entry name" value="RECA_2"/>
    <property type="match status" value="1"/>
</dbReference>
<keyword evidence="10 11" id="KW-0234">DNA repair</keyword>
<reference evidence="15" key="2">
    <citation type="submission" date="2020-09" db="EMBL/GenBank/DDBJ databases">
        <authorList>
            <person name="Sun Q."/>
            <person name="Zhou Y."/>
        </authorList>
    </citation>
    <scope>NUCLEOTIDE SEQUENCE</scope>
    <source>
        <strain evidence="15">CGMCC 1.15367</strain>
    </source>
</reference>
<dbReference type="RefSeq" id="WP_188906202.1">
    <property type="nucleotide sequence ID" value="NZ_BMIQ01000001.1"/>
</dbReference>
<evidence type="ECO:0000256" key="10">
    <source>
        <dbReference type="ARBA" id="ARBA00023204"/>
    </source>
</evidence>
<dbReference type="SMART" id="SM00382">
    <property type="entry name" value="AAA"/>
    <property type="match status" value="1"/>
</dbReference>
<evidence type="ECO:0000256" key="12">
    <source>
        <dbReference type="NCBIfam" id="TIGR00416"/>
    </source>
</evidence>
<keyword evidence="9 11" id="KW-0238">DNA-binding</keyword>
<keyword evidence="7 11" id="KW-0067">ATP-binding</keyword>
<name>A0A916ZCC8_9HYPH</name>
<keyword evidence="3 11" id="KW-0227">DNA damage</keyword>
<proteinExistence type="inferred from homology"/>
<evidence type="ECO:0000256" key="2">
    <source>
        <dbReference type="ARBA" id="ARBA00022741"/>
    </source>
</evidence>
<dbReference type="Pfam" id="PF13541">
    <property type="entry name" value="ChlI"/>
    <property type="match status" value="1"/>
</dbReference>
<dbReference type="EMBL" id="BMIQ01000001">
    <property type="protein sequence ID" value="GGD85506.1"/>
    <property type="molecule type" value="Genomic_DNA"/>
</dbReference>
<dbReference type="InterPro" id="IPR014721">
    <property type="entry name" value="Ribsml_uS5_D2-typ_fold_subgr"/>
</dbReference>
<dbReference type="NCBIfam" id="TIGR00416">
    <property type="entry name" value="sms"/>
    <property type="match status" value="1"/>
</dbReference>
<evidence type="ECO:0000256" key="6">
    <source>
        <dbReference type="ARBA" id="ARBA00022833"/>
    </source>
</evidence>
<feature type="short sequence motif" description="RadA KNRFG motif" evidence="11">
    <location>
        <begin position="255"/>
        <end position="259"/>
    </location>
</feature>
<keyword evidence="5" id="KW-0378">Hydrolase</keyword>
<evidence type="ECO:0000256" key="3">
    <source>
        <dbReference type="ARBA" id="ARBA00022763"/>
    </source>
</evidence>
<evidence type="ECO:0000256" key="8">
    <source>
        <dbReference type="ARBA" id="ARBA00023016"/>
    </source>
</evidence>
<dbReference type="GO" id="GO:0005524">
    <property type="term" value="F:ATP binding"/>
    <property type="evidence" value="ECO:0007669"/>
    <property type="project" value="UniProtKB-UniRule"/>
</dbReference>
<gene>
    <name evidence="11 15" type="primary">radA</name>
    <name evidence="15" type="ORF">GCM10011390_00110</name>
</gene>
<dbReference type="GO" id="GO:0003684">
    <property type="term" value="F:damaged DNA binding"/>
    <property type="evidence" value="ECO:0007669"/>
    <property type="project" value="InterPro"/>
</dbReference>
<dbReference type="SUPFAM" id="SSF54211">
    <property type="entry name" value="Ribosomal protein S5 domain 2-like"/>
    <property type="match status" value="1"/>
</dbReference>
<dbReference type="PANTHER" id="PTHR32472:SF10">
    <property type="entry name" value="DNA REPAIR PROTEIN RADA-LIKE PROTEIN"/>
    <property type="match status" value="1"/>
</dbReference>
<evidence type="ECO:0000256" key="11">
    <source>
        <dbReference type="HAMAP-Rule" id="MF_01498"/>
    </source>
</evidence>
<evidence type="ECO:0000256" key="1">
    <source>
        <dbReference type="ARBA" id="ARBA00022723"/>
    </source>
</evidence>
<dbReference type="InterPro" id="IPR020568">
    <property type="entry name" value="Ribosomal_Su5_D2-typ_SF"/>
</dbReference>
<dbReference type="Proteomes" id="UP000644699">
    <property type="component" value="Unassembled WGS sequence"/>
</dbReference>
<keyword evidence="16" id="KW-1185">Reference proteome</keyword>
<dbReference type="Pfam" id="PF18073">
    <property type="entry name" value="Zn_ribbon_LapB"/>
    <property type="match status" value="1"/>
</dbReference>
<accession>A0A916ZCC8</accession>
<keyword evidence="8 11" id="KW-0346">Stress response</keyword>
<feature type="region of interest" description="Lon-protease-like" evidence="11">
    <location>
        <begin position="354"/>
        <end position="471"/>
    </location>
</feature>
<dbReference type="PRINTS" id="PR01874">
    <property type="entry name" value="DNAREPAIRADA"/>
</dbReference>
<comment type="function">
    <text evidence="13">DNA-dependent ATPase involved in processing of recombination intermediates, plays a role in repairing DNA breaks. Stimulates the branch migration of RecA-mediated strand transfer reactions, allowing the 3' invading strand to extend heteroduplex DNA faster. Binds ssDNA in the presence of ADP but not other nucleotides, has ATPase activity that is stimulated by ssDNA and various branched DNA structures, but inhibited by SSB. Does not have RecA's homology-searching function.</text>
</comment>
<comment type="domain">
    <text evidence="11">The middle region has homology to RecA with ATPase motifs including the RadA KNRFG motif, while the C-terminus is homologous to Lon protease.</text>
</comment>
<dbReference type="InterPro" id="IPR004504">
    <property type="entry name" value="DNA_repair_RadA"/>
</dbReference>
<comment type="function">
    <text evidence="11">Plays a role in repairing double-strand DNA breaks, probably involving stabilizing or processing branched DNA or blocked replication forks.</text>
</comment>
<evidence type="ECO:0000259" key="14">
    <source>
        <dbReference type="PROSITE" id="PS50162"/>
    </source>
</evidence>
<comment type="similarity">
    <text evidence="11 13">Belongs to the RecA family. RadA subfamily.</text>
</comment>
<dbReference type="AlphaFoldDB" id="A0A916ZCC8"/>
<reference evidence="15" key="1">
    <citation type="journal article" date="2014" name="Int. J. Syst. Evol. Microbiol.">
        <title>Complete genome sequence of Corynebacterium casei LMG S-19264T (=DSM 44701T), isolated from a smear-ripened cheese.</title>
        <authorList>
            <consortium name="US DOE Joint Genome Institute (JGI-PGF)"/>
            <person name="Walter F."/>
            <person name="Albersmeier A."/>
            <person name="Kalinowski J."/>
            <person name="Ruckert C."/>
        </authorList>
    </citation>
    <scope>NUCLEOTIDE SEQUENCE</scope>
    <source>
        <strain evidence="15">CGMCC 1.15367</strain>
    </source>
</reference>
<evidence type="ECO:0000256" key="7">
    <source>
        <dbReference type="ARBA" id="ARBA00022840"/>
    </source>
</evidence>
<dbReference type="GO" id="GO:0000725">
    <property type="term" value="P:recombinational repair"/>
    <property type="evidence" value="ECO:0007669"/>
    <property type="project" value="UniProtKB-UniRule"/>
</dbReference>
<dbReference type="PANTHER" id="PTHR32472">
    <property type="entry name" value="DNA REPAIR PROTEIN RADA"/>
    <property type="match status" value="1"/>
</dbReference>
<dbReference type="InterPro" id="IPR020588">
    <property type="entry name" value="RecA_ATP-bd"/>
</dbReference>
<dbReference type="HAMAP" id="MF_01498">
    <property type="entry name" value="RadA_bact"/>
    <property type="match status" value="1"/>
</dbReference>
<comment type="caution">
    <text evidence="15">The sequence shown here is derived from an EMBL/GenBank/DDBJ whole genome shotgun (WGS) entry which is preliminary data.</text>
</comment>
<dbReference type="GO" id="GO:0016787">
    <property type="term" value="F:hydrolase activity"/>
    <property type="evidence" value="ECO:0007669"/>
    <property type="project" value="UniProtKB-KW"/>
</dbReference>
<dbReference type="InterPro" id="IPR041166">
    <property type="entry name" value="Rubredoxin_2"/>
</dbReference>
<dbReference type="CDD" id="cd01121">
    <property type="entry name" value="RadA_SMS_N"/>
    <property type="match status" value="1"/>
</dbReference>
<dbReference type="Gene3D" id="3.40.50.300">
    <property type="entry name" value="P-loop containing nucleotide triphosphate hydrolases"/>
    <property type="match status" value="1"/>
</dbReference>
<dbReference type="GO" id="GO:0008270">
    <property type="term" value="F:zinc ion binding"/>
    <property type="evidence" value="ECO:0007669"/>
    <property type="project" value="UniProtKB-KW"/>
</dbReference>
<feature type="binding site" evidence="11">
    <location>
        <begin position="97"/>
        <end position="104"/>
    </location>
    <ligand>
        <name>ATP</name>
        <dbReference type="ChEBI" id="CHEBI:30616"/>
    </ligand>
</feature>
<sequence>MAKQKLSFVCQNCGNVTSRWQGKCEACGEWNTIIEENTAGGIGGGPQRGSLRKGKPVALLPLSGELEEAPRIRAGIAEFDRATGGGIVRGSAILIGGDPGIGKSTLLMQAAAGLSRSGNRVVYVSGEEAVAQVRLRAQRLKAAETDVQLMAETNVEDILATLATDRRPDLVIIDSIQTLWSDLADSAPGTVTQVRSGVQALVRYAKSSGAAVILVGHVTKDGQIAGPRVVEHMVDAVLYFEGEGGHHFRILRTVKNRFGPTDEIGVFEMGDSGLREVANPSELFLGERNAKAPGAAVFAGMEGTRPVLVEIQALVAPTSLGTPRRAVVGWDSARLAMVLAVLEAHCGVRLGQHDVYLNVAGGYRISEPAADLAVAAALVSSLSGMALPSDCVYFGEISLSGAVRPVAHAAQRIKEAEKLGFAQSVLPQAAAEGQKMREGITHEVESLPDLVARVAGSGRRRGQDRAIDYDS</sequence>